<evidence type="ECO:0000313" key="3">
    <source>
        <dbReference type="Proteomes" id="UP000655883"/>
    </source>
</evidence>
<protein>
    <submittedName>
        <fullName evidence="2">Putative C4-type zinc finger protein</fullName>
    </submittedName>
</protein>
<name>A0A7S5RH82_9CAUD</name>
<proteinExistence type="predicted"/>
<evidence type="ECO:0000256" key="1">
    <source>
        <dbReference type="PROSITE-ProRule" id="PRU00510"/>
    </source>
</evidence>
<dbReference type="EMBL" id="MN988525">
    <property type="protein sequence ID" value="QIG72799.1"/>
    <property type="molecule type" value="Genomic_DNA"/>
</dbReference>
<dbReference type="Proteomes" id="UP000655883">
    <property type="component" value="Segment"/>
</dbReference>
<accession>A0A7S5RH82</accession>
<evidence type="ECO:0000313" key="2">
    <source>
        <dbReference type="EMBL" id="QIG72799.1"/>
    </source>
</evidence>
<comment type="caution">
    <text evidence="1">Lacks conserved residue(s) required for the propagation of feature annotation.</text>
</comment>
<sequence>MFNELNIEVAQRVTDNHINTAIKRASAACAPQSSSRFDGIHCITCNEAIPARRLELGRIRCIDCQYDLEN</sequence>
<gene>
    <name evidence="2" type="ORF">EVB97_241</name>
</gene>
<organism evidence="2 3">
    <name type="scientific">Rhizobium phage RHph_Y65</name>
    <dbReference type="NCBI Taxonomy" id="2509785"/>
    <lineage>
        <taxon>Viruses</taxon>
        <taxon>Duplodnaviria</taxon>
        <taxon>Heunggongvirae</taxon>
        <taxon>Uroviricota</taxon>
        <taxon>Caudoviricetes</taxon>
        <taxon>Kleczkowskaviridae</taxon>
        <taxon>Cuauhnahuacvirus</taxon>
        <taxon>Cuauhnahuacvirus Y65</taxon>
    </lineage>
</organism>
<keyword evidence="3" id="KW-1185">Reference proteome</keyword>
<dbReference type="PROSITE" id="PS51128">
    <property type="entry name" value="ZF_DKSA_2"/>
    <property type="match status" value="1"/>
</dbReference>
<reference evidence="2 3" key="1">
    <citation type="submission" date="2020-01" db="EMBL/GenBank/DDBJ databases">
        <title>Patterns of diversity and host range of bacteriophage communities associated with bean-nodulatin bacteria.</title>
        <authorList>
            <person name="Vann Cauwenberghe J."/>
            <person name="Santamaria R.I."/>
            <person name="Bustos P."/>
            <person name="Juarez S."/>
            <person name="Gonzalez V."/>
        </authorList>
    </citation>
    <scope>NUCLEOTIDE SEQUENCE [LARGE SCALE GENOMIC DNA]</scope>
    <source>
        <strain evidence="3">RHph</strain>
    </source>
</reference>